<evidence type="ECO:0000313" key="9">
    <source>
        <dbReference type="EMBL" id="ESO08541.1"/>
    </source>
</evidence>
<dbReference type="InterPro" id="IPR017452">
    <property type="entry name" value="GPCR_Rhodpsn_7TM"/>
</dbReference>
<proteinExistence type="inferred from homology"/>
<dbReference type="Pfam" id="PF00001">
    <property type="entry name" value="7tm_1"/>
    <property type="match status" value="1"/>
</dbReference>
<dbReference type="eggNOG" id="KOG3656">
    <property type="taxonomic scope" value="Eukaryota"/>
</dbReference>
<dbReference type="HOGENOM" id="CLU_519028_0_0_1"/>
<feature type="compositionally biased region" description="Low complexity" evidence="6">
    <location>
        <begin position="350"/>
        <end position="371"/>
    </location>
</feature>
<evidence type="ECO:0000313" key="11">
    <source>
        <dbReference type="Proteomes" id="UP000015101"/>
    </source>
</evidence>
<dbReference type="SUPFAM" id="SSF81321">
    <property type="entry name" value="Family A G protein-coupled receptor-like"/>
    <property type="match status" value="1"/>
</dbReference>
<feature type="transmembrane region" description="Helical" evidence="7">
    <location>
        <begin position="146"/>
        <end position="166"/>
    </location>
</feature>
<keyword evidence="5" id="KW-0807">Transducer</keyword>
<dbReference type="GO" id="GO:0016020">
    <property type="term" value="C:membrane"/>
    <property type="evidence" value="ECO:0007669"/>
    <property type="project" value="UniProtKB-SubCell"/>
</dbReference>
<feature type="transmembrane region" description="Helical" evidence="7">
    <location>
        <begin position="61"/>
        <end position="86"/>
    </location>
</feature>
<dbReference type="SMART" id="SM01381">
    <property type="entry name" value="7TM_GPCR_Srsx"/>
    <property type="match status" value="1"/>
</dbReference>
<dbReference type="PROSITE" id="PS50262">
    <property type="entry name" value="G_PROTEIN_RECEP_F1_2"/>
    <property type="match status" value="1"/>
</dbReference>
<dbReference type="EnsemblMetazoa" id="HelroT169408">
    <property type="protein sequence ID" value="HelroP169408"/>
    <property type="gene ID" value="HelroG169408"/>
</dbReference>
<evidence type="ECO:0000256" key="3">
    <source>
        <dbReference type="ARBA" id="ARBA00022989"/>
    </source>
</evidence>
<dbReference type="OrthoDB" id="9990906at2759"/>
<evidence type="ECO:0000256" key="7">
    <source>
        <dbReference type="SAM" id="Phobius"/>
    </source>
</evidence>
<keyword evidence="3 7" id="KW-1133">Transmembrane helix</keyword>
<gene>
    <name evidence="10" type="primary">20202817</name>
    <name evidence="9" type="ORF">HELRODRAFT_169408</name>
</gene>
<accession>T1F1W7</accession>
<dbReference type="EMBL" id="AMQM01003286">
    <property type="status" value="NOT_ANNOTATED_CDS"/>
    <property type="molecule type" value="Genomic_DNA"/>
</dbReference>
<feature type="transmembrane region" description="Helical" evidence="7">
    <location>
        <begin position="464"/>
        <end position="484"/>
    </location>
</feature>
<feature type="transmembrane region" description="Helical" evidence="7">
    <location>
        <begin position="187"/>
        <end position="207"/>
    </location>
</feature>
<sequence length="525" mass="59786">MPSNETLTDYNLQMILMSMTSPAEVVSTDEQDNNVVTDVAPPGDRSCDAMRTNSESVIVSLKIFICLSVVFIIVGLVGNFISLAVFTSRDMRKISSNVYLLLLALSDSIYLISIFFRKTLAIFKCWGIIDWNYDALTHSRASCMTTLFFVDLASNCSSILILLFTIERFWAVYFPVHFKEFCNVRRSSYAGLLSLVFILLTTLPTHVALIDLNTTYNICSVVQTSSGVFITVENIVYRVVPAFIIIVFNSFIIIRVAQITKTRNKRRTASASVARNNAVTTTVSSHKNDIYCKKDFQNNLGCKNISKFKKISVLRPPQQTQDIEMEQLHDNKNNCVEENDRIESNNIVNNIKTNNNHNNDATNNKMNQQQQMTADELTPHQQKPLSPVEPKHEPQPHVQQIERKRKRKEDKSLQLTITLILVSSTYLIAFLPSFIYSIFDTLSLNGYLSIHKSVRRMAKNYTDLLFMTAFANNFFLYTLSGRIFREQIKKMFCFKRCCEAGVSEGACNRKNMTTTHMSEVPSKPI</sequence>
<dbReference type="PROSITE" id="PS00237">
    <property type="entry name" value="G_PROTEIN_RECEP_F1_1"/>
    <property type="match status" value="1"/>
</dbReference>
<keyword evidence="11" id="KW-1185">Reference proteome</keyword>
<keyword evidence="5" id="KW-0297">G-protein coupled receptor</keyword>
<feature type="transmembrane region" description="Helical" evidence="7">
    <location>
        <begin position="413"/>
        <end position="439"/>
    </location>
</feature>
<evidence type="ECO:0000259" key="8">
    <source>
        <dbReference type="PROSITE" id="PS50262"/>
    </source>
</evidence>
<dbReference type="AlphaFoldDB" id="T1F1W7"/>
<dbReference type="InterPro" id="IPR052954">
    <property type="entry name" value="GPCR-Ligand_Int"/>
</dbReference>
<feature type="transmembrane region" description="Helical" evidence="7">
    <location>
        <begin position="98"/>
        <end position="116"/>
    </location>
</feature>
<evidence type="ECO:0000256" key="1">
    <source>
        <dbReference type="ARBA" id="ARBA00004370"/>
    </source>
</evidence>
<dbReference type="Proteomes" id="UP000015101">
    <property type="component" value="Unassembled WGS sequence"/>
</dbReference>
<keyword evidence="2 5" id="KW-0812">Transmembrane</keyword>
<comment type="subcellular location">
    <subcellularLocation>
        <location evidence="1">Membrane</location>
    </subcellularLocation>
</comment>
<dbReference type="PRINTS" id="PR00237">
    <property type="entry name" value="GPCRRHODOPSN"/>
</dbReference>
<evidence type="ECO:0000256" key="6">
    <source>
        <dbReference type="SAM" id="MobiDB-lite"/>
    </source>
</evidence>
<evidence type="ECO:0000256" key="5">
    <source>
        <dbReference type="RuleBase" id="RU000688"/>
    </source>
</evidence>
<reference evidence="11" key="1">
    <citation type="submission" date="2012-12" db="EMBL/GenBank/DDBJ databases">
        <authorList>
            <person name="Hellsten U."/>
            <person name="Grimwood J."/>
            <person name="Chapman J.A."/>
            <person name="Shapiro H."/>
            <person name="Aerts A."/>
            <person name="Otillar R.P."/>
            <person name="Terry A.Y."/>
            <person name="Boore J.L."/>
            <person name="Simakov O."/>
            <person name="Marletaz F."/>
            <person name="Cho S.-J."/>
            <person name="Edsinger-Gonzales E."/>
            <person name="Havlak P."/>
            <person name="Kuo D.-H."/>
            <person name="Larsson T."/>
            <person name="Lv J."/>
            <person name="Arendt D."/>
            <person name="Savage R."/>
            <person name="Osoegawa K."/>
            <person name="de Jong P."/>
            <person name="Lindberg D.R."/>
            <person name="Seaver E.C."/>
            <person name="Weisblat D.A."/>
            <person name="Putnam N.H."/>
            <person name="Grigoriev I.V."/>
            <person name="Rokhsar D.S."/>
        </authorList>
    </citation>
    <scope>NUCLEOTIDE SEQUENCE</scope>
</reference>
<dbReference type="EMBL" id="KB096080">
    <property type="protein sequence ID" value="ESO08541.1"/>
    <property type="molecule type" value="Genomic_DNA"/>
</dbReference>
<dbReference type="GeneID" id="20202817"/>
<dbReference type="InterPro" id="IPR000276">
    <property type="entry name" value="GPCR_Rhodpsn"/>
</dbReference>
<reference evidence="9 11" key="2">
    <citation type="journal article" date="2013" name="Nature">
        <title>Insights into bilaterian evolution from three spiralian genomes.</title>
        <authorList>
            <person name="Simakov O."/>
            <person name="Marletaz F."/>
            <person name="Cho S.J."/>
            <person name="Edsinger-Gonzales E."/>
            <person name="Havlak P."/>
            <person name="Hellsten U."/>
            <person name="Kuo D.H."/>
            <person name="Larsson T."/>
            <person name="Lv J."/>
            <person name="Arendt D."/>
            <person name="Savage R."/>
            <person name="Osoegawa K."/>
            <person name="de Jong P."/>
            <person name="Grimwood J."/>
            <person name="Chapman J.A."/>
            <person name="Shapiro H."/>
            <person name="Aerts A."/>
            <person name="Otillar R.P."/>
            <person name="Terry A.Y."/>
            <person name="Boore J.L."/>
            <person name="Grigoriev I.V."/>
            <person name="Lindberg D.R."/>
            <person name="Seaver E.C."/>
            <person name="Weisblat D.A."/>
            <person name="Putnam N.H."/>
            <person name="Rokhsar D.S."/>
        </authorList>
    </citation>
    <scope>NUCLEOTIDE SEQUENCE</scope>
</reference>
<protein>
    <recommendedName>
        <fullName evidence="8">G-protein coupled receptors family 1 profile domain-containing protein</fullName>
    </recommendedName>
</protein>
<dbReference type="Gene3D" id="1.20.1070.10">
    <property type="entry name" value="Rhodopsin 7-helix transmembrane proteins"/>
    <property type="match status" value="2"/>
</dbReference>
<dbReference type="CTD" id="20202817"/>
<reference evidence="10" key="3">
    <citation type="submission" date="2015-06" db="UniProtKB">
        <authorList>
            <consortium name="EnsemblMetazoa"/>
        </authorList>
    </citation>
    <scope>IDENTIFICATION</scope>
</reference>
<feature type="domain" description="G-protein coupled receptors family 1 profile" evidence="8">
    <location>
        <begin position="78"/>
        <end position="477"/>
    </location>
</feature>
<dbReference type="KEGG" id="hro:HELRODRAFT_169408"/>
<comment type="similarity">
    <text evidence="5">Belongs to the G-protein coupled receptor 1 family.</text>
</comment>
<dbReference type="GO" id="GO:0004930">
    <property type="term" value="F:G protein-coupled receptor activity"/>
    <property type="evidence" value="ECO:0007669"/>
    <property type="project" value="UniProtKB-KW"/>
</dbReference>
<dbReference type="OMA" id="IWIIVVY"/>
<keyword evidence="4 7" id="KW-0472">Membrane</keyword>
<evidence type="ECO:0000256" key="4">
    <source>
        <dbReference type="ARBA" id="ARBA00023136"/>
    </source>
</evidence>
<name>T1F1W7_HELRO</name>
<dbReference type="RefSeq" id="XP_009013471.1">
    <property type="nucleotide sequence ID" value="XM_009015223.1"/>
</dbReference>
<dbReference type="PANTHER" id="PTHR46641">
    <property type="entry name" value="FMRFAMIDE RECEPTOR-RELATED"/>
    <property type="match status" value="1"/>
</dbReference>
<dbReference type="PANTHER" id="PTHR46641:SF25">
    <property type="entry name" value="CNMAMIDE RECEPTOR-RELATED"/>
    <property type="match status" value="1"/>
</dbReference>
<dbReference type="InParanoid" id="T1F1W7"/>
<feature type="region of interest" description="Disordered" evidence="6">
    <location>
        <begin position="350"/>
        <end position="407"/>
    </location>
</feature>
<organism evidence="10 11">
    <name type="scientific">Helobdella robusta</name>
    <name type="common">Californian leech</name>
    <dbReference type="NCBI Taxonomy" id="6412"/>
    <lineage>
        <taxon>Eukaryota</taxon>
        <taxon>Metazoa</taxon>
        <taxon>Spiralia</taxon>
        <taxon>Lophotrochozoa</taxon>
        <taxon>Annelida</taxon>
        <taxon>Clitellata</taxon>
        <taxon>Hirudinea</taxon>
        <taxon>Rhynchobdellida</taxon>
        <taxon>Glossiphoniidae</taxon>
        <taxon>Helobdella</taxon>
    </lineage>
</organism>
<feature type="transmembrane region" description="Helical" evidence="7">
    <location>
        <begin position="235"/>
        <end position="257"/>
    </location>
</feature>
<keyword evidence="5" id="KW-0675">Receptor</keyword>
<evidence type="ECO:0000313" key="10">
    <source>
        <dbReference type="EnsemblMetazoa" id="HelroP169408"/>
    </source>
</evidence>
<evidence type="ECO:0000256" key="2">
    <source>
        <dbReference type="ARBA" id="ARBA00022692"/>
    </source>
</evidence>